<accession>A0A212D958</accession>
<protein>
    <submittedName>
        <fullName evidence="7">ENDOV</fullName>
    </submittedName>
</protein>
<dbReference type="AlphaFoldDB" id="A0A212D958"/>
<dbReference type="Proteomes" id="UP000242450">
    <property type="component" value="Chromosome 5"/>
</dbReference>
<keyword evidence="8" id="KW-1185">Reference proteome</keyword>
<reference evidence="7 8" key="1">
    <citation type="journal article" date="2018" name="Mol. Genet. Genomics">
        <title>The red deer Cervus elaphus genome CerEla1.0: sequencing, annotating, genes, and chromosomes.</title>
        <authorList>
            <person name="Bana N.A."/>
            <person name="Nyiri A."/>
            <person name="Nagy J."/>
            <person name="Frank K."/>
            <person name="Nagy T."/>
            <person name="Steger V."/>
            <person name="Schiller M."/>
            <person name="Lakatos P."/>
            <person name="Sugar L."/>
            <person name="Horn P."/>
            <person name="Barta E."/>
            <person name="Orosz L."/>
        </authorList>
    </citation>
    <scope>NUCLEOTIDE SEQUENCE [LARGE SCALE GENOMIC DNA]</scope>
    <source>
        <strain evidence="7">Hungarian</strain>
    </source>
</reference>
<name>A0A212D958_CEREH</name>
<feature type="region of interest" description="Disordered" evidence="6">
    <location>
        <begin position="51"/>
        <end position="74"/>
    </location>
</feature>
<proteinExistence type="predicted"/>
<gene>
    <name evidence="7" type="ORF">Celaphus_00001541</name>
</gene>
<comment type="subcellular location">
    <subcellularLocation>
        <location evidence="1">Cytoplasm</location>
    </subcellularLocation>
</comment>
<dbReference type="EMBL" id="MKHE01000005">
    <property type="protein sequence ID" value="OWK14775.1"/>
    <property type="molecule type" value="Genomic_DNA"/>
</dbReference>
<feature type="non-terminal residue" evidence="7">
    <location>
        <position position="323"/>
    </location>
</feature>
<keyword evidence="3" id="KW-0540">Nuclease</keyword>
<dbReference type="OrthoDB" id="20018at2759"/>
<evidence type="ECO:0000256" key="1">
    <source>
        <dbReference type="ARBA" id="ARBA00004496"/>
    </source>
</evidence>
<evidence type="ECO:0000313" key="8">
    <source>
        <dbReference type="Proteomes" id="UP000242450"/>
    </source>
</evidence>
<dbReference type="GO" id="GO:0003727">
    <property type="term" value="F:single-stranded RNA binding"/>
    <property type="evidence" value="ECO:0007669"/>
    <property type="project" value="TreeGrafter"/>
</dbReference>
<dbReference type="PANTHER" id="PTHR28511">
    <property type="entry name" value="ENDONUCLEASE V"/>
    <property type="match status" value="1"/>
</dbReference>
<dbReference type="GO" id="GO:0006281">
    <property type="term" value="P:DNA repair"/>
    <property type="evidence" value="ECO:0007669"/>
    <property type="project" value="InterPro"/>
</dbReference>
<keyword evidence="5" id="KW-0378">Hydrolase</keyword>
<evidence type="ECO:0000256" key="6">
    <source>
        <dbReference type="SAM" id="MobiDB-lite"/>
    </source>
</evidence>
<evidence type="ECO:0000256" key="3">
    <source>
        <dbReference type="ARBA" id="ARBA00022722"/>
    </source>
</evidence>
<dbReference type="GO" id="GO:0005730">
    <property type="term" value="C:nucleolus"/>
    <property type="evidence" value="ECO:0007669"/>
    <property type="project" value="TreeGrafter"/>
</dbReference>
<dbReference type="InterPro" id="IPR007581">
    <property type="entry name" value="Endonuclease-V"/>
</dbReference>
<organism evidence="7 8">
    <name type="scientific">Cervus elaphus hippelaphus</name>
    <name type="common">European red deer</name>
    <dbReference type="NCBI Taxonomy" id="46360"/>
    <lineage>
        <taxon>Eukaryota</taxon>
        <taxon>Metazoa</taxon>
        <taxon>Chordata</taxon>
        <taxon>Craniata</taxon>
        <taxon>Vertebrata</taxon>
        <taxon>Euteleostomi</taxon>
        <taxon>Mammalia</taxon>
        <taxon>Eutheria</taxon>
        <taxon>Laurasiatheria</taxon>
        <taxon>Artiodactyla</taxon>
        <taxon>Ruminantia</taxon>
        <taxon>Pecora</taxon>
        <taxon>Cervidae</taxon>
        <taxon>Cervinae</taxon>
        <taxon>Cervus</taxon>
    </lineage>
</organism>
<keyword evidence="4" id="KW-0255">Endonuclease</keyword>
<dbReference type="GO" id="GO:0005737">
    <property type="term" value="C:cytoplasm"/>
    <property type="evidence" value="ECO:0007669"/>
    <property type="project" value="UniProtKB-SubCell"/>
</dbReference>
<evidence type="ECO:0000256" key="5">
    <source>
        <dbReference type="ARBA" id="ARBA00022801"/>
    </source>
</evidence>
<sequence>MCMGKKVDLWVCALPVLHHCMDLSPPAPGSAVQSEDTWAALEGISFSEFREARPDHKRRHDDDASMAPARGAPEVTLQEGAAPGSAMARKAAGKPPEEILLDWKREQASLKARVVDQDTEAWQLDPAFSGLQRVGGVDVSFVKDDSGSACASLVVLSYPELEVLYEDCRMVTLTAPYVSGFLAFREVSFLVDAVQRLQEREPCLMPQAILAHQQASVDVQKLSEALVCPPPPPRLLTAGLTAPASSSFAAAGLGVACHLGVLTDLPCIGVAKKLLQVDGLENNALHKEKVRGPVWCRTQTAPLWTGSTGTLFPSWVTGQNEED</sequence>
<keyword evidence="2" id="KW-0963">Cytoplasm</keyword>
<evidence type="ECO:0000313" key="7">
    <source>
        <dbReference type="EMBL" id="OWK14775.1"/>
    </source>
</evidence>
<dbReference type="Pfam" id="PF04493">
    <property type="entry name" value="Endonuclease_5"/>
    <property type="match status" value="2"/>
</dbReference>
<comment type="caution">
    <text evidence="7">The sequence shown here is derived from an EMBL/GenBank/DDBJ whole genome shotgun (WGS) entry which is preliminary data.</text>
</comment>
<dbReference type="PANTHER" id="PTHR28511:SF1">
    <property type="entry name" value="ENDONUCLEASE V"/>
    <property type="match status" value="1"/>
</dbReference>
<dbReference type="Gene3D" id="3.30.2170.10">
    <property type="entry name" value="archaeoglobus fulgidus dsm 4304 superfamily"/>
    <property type="match status" value="1"/>
</dbReference>
<evidence type="ECO:0000256" key="2">
    <source>
        <dbReference type="ARBA" id="ARBA00022490"/>
    </source>
</evidence>
<dbReference type="GO" id="GO:0016891">
    <property type="term" value="F:RNA endonuclease activity producing 5'-phosphomonoesters, hydrolytic mechanism"/>
    <property type="evidence" value="ECO:0007669"/>
    <property type="project" value="TreeGrafter"/>
</dbReference>
<evidence type="ECO:0000256" key="4">
    <source>
        <dbReference type="ARBA" id="ARBA00022759"/>
    </source>
</evidence>